<dbReference type="InterPro" id="IPR042100">
    <property type="entry name" value="Bug_dom1"/>
</dbReference>
<feature type="signal peptide" evidence="2">
    <location>
        <begin position="1"/>
        <end position="22"/>
    </location>
</feature>
<dbReference type="PIRSF" id="PIRSF017082">
    <property type="entry name" value="YflP"/>
    <property type="match status" value="1"/>
</dbReference>
<dbReference type="Gene3D" id="3.40.190.150">
    <property type="entry name" value="Bordetella uptake gene, domain 1"/>
    <property type="match status" value="1"/>
</dbReference>
<keyword evidence="4" id="KW-1185">Reference proteome</keyword>
<dbReference type="EMBL" id="RCTF01000018">
    <property type="protein sequence ID" value="RLP74648.1"/>
    <property type="molecule type" value="Genomic_DNA"/>
</dbReference>
<dbReference type="SUPFAM" id="SSF53850">
    <property type="entry name" value="Periplasmic binding protein-like II"/>
    <property type="match status" value="1"/>
</dbReference>
<dbReference type="PANTHER" id="PTHR42928">
    <property type="entry name" value="TRICARBOXYLATE-BINDING PROTEIN"/>
    <property type="match status" value="1"/>
</dbReference>
<dbReference type="InterPro" id="IPR005064">
    <property type="entry name" value="BUG"/>
</dbReference>
<name>A0A3L7A3X5_9HYPH</name>
<organism evidence="3 4">
    <name type="scientific">Xanthobacter tagetidis</name>
    <dbReference type="NCBI Taxonomy" id="60216"/>
    <lineage>
        <taxon>Bacteria</taxon>
        <taxon>Pseudomonadati</taxon>
        <taxon>Pseudomonadota</taxon>
        <taxon>Alphaproteobacteria</taxon>
        <taxon>Hyphomicrobiales</taxon>
        <taxon>Xanthobacteraceae</taxon>
        <taxon>Xanthobacter</taxon>
    </lineage>
</organism>
<comment type="caution">
    <text evidence="3">The sequence shown here is derived from an EMBL/GenBank/DDBJ whole genome shotgun (WGS) entry which is preliminary data.</text>
</comment>
<accession>A0A3L7A3X5</accession>
<gene>
    <name evidence="3" type="ORF">D9R14_18410</name>
</gene>
<evidence type="ECO:0000313" key="4">
    <source>
        <dbReference type="Proteomes" id="UP000269692"/>
    </source>
</evidence>
<keyword evidence="2" id="KW-0732">Signal</keyword>
<dbReference type="RefSeq" id="WP_121624810.1">
    <property type="nucleotide sequence ID" value="NZ_JACIIW010000010.1"/>
</dbReference>
<dbReference type="Gene3D" id="3.40.190.10">
    <property type="entry name" value="Periplasmic binding protein-like II"/>
    <property type="match status" value="1"/>
</dbReference>
<comment type="similarity">
    <text evidence="1">Belongs to the UPF0065 (bug) family.</text>
</comment>
<dbReference type="Proteomes" id="UP000269692">
    <property type="component" value="Unassembled WGS sequence"/>
</dbReference>
<protein>
    <submittedName>
        <fullName evidence="3">Tripartite tricarboxylate transporter substrate binding protein</fullName>
    </submittedName>
</protein>
<dbReference type="AlphaFoldDB" id="A0A3L7A3X5"/>
<dbReference type="OrthoDB" id="8208324at2"/>
<evidence type="ECO:0000256" key="2">
    <source>
        <dbReference type="SAM" id="SignalP"/>
    </source>
</evidence>
<evidence type="ECO:0000256" key="1">
    <source>
        <dbReference type="ARBA" id="ARBA00006987"/>
    </source>
</evidence>
<evidence type="ECO:0000313" key="3">
    <source>
        <dbReference type="EMBL" id="RLP74648.1"/>
    </source>
</evidence>
<proteinExistence type="inferred from homology"/>
<feature type="chain" id="PRO_5018175707" evidence="2">
    <location>
        <begin position="23"/>
        <end position="321"/>
    </location>
</feature>
<dbReference type="PANTHER" id="PTHR42928:SF5">
    <property type="entry name" value="BLR1237 PROTEIN"/>
    <property type="match status" value="1"/>
</dbReference>
<reference evidence="3 4" key="1">
    <citation type="submission" date="2018-10" db="EMBL/GenBank/DDBJ databases">
        <title>Xanthobacter tagetidis genome sequencing and assembly.</title>
        <authorList>
            <person name="Maclea K.S."/>
            <person name="Goen A.E."/>
            <person name="Fatima S.A."/>
        </authorList>
    </citation>
    <scope>NUCLEOTIDE SEQUENCE [LARGE SCALE GENOMIC DNA]</scope>
    <source>
        <strain evidence="3 4">ATCC 700314</strain>
    </source>
</reference>
<dbReference type="Pfam" id="PF03401">
    <property type="entry name" value="TctC"/>
    <property type="match status" value="1"/>
</dbReference>
<sequence length="321" mass="33820">MSILKRLFFLAVCLLGATSAFAQSDYPSRPIRIIVTYTPGGASDILARMVGEEMSKAWKQAVVVENRPGAGGAVGLEAAARSAPDGYTLVVGVSGTLVMGPHLMKGLTFDTRKDFTPVAMLSRVENIFVVDPNFEAKTIQDVIALAKAKPGALSYASGAAAFQLGMELFKSKAGIDIVAIPYKGDGPAALDVIAGRVPMMISSVGAQLGAVRSGKLRALAVLGNERVPSLPDVPTMMEAGVPGYVAVGWNALVAPAGVPAEIADKINREVNRILEMPDIRKKIIDQGFEPWPMSRAALADIIATEHAKWGEVVRAAGIEPQ</sequence>
<dbReference type="CDD" id="cd13578">
    <property type="entry name" value="PBP2_Bug27"/>
    <property type="match status" value="1"/>
</dbReference>